<dbReference type="EMBL" id="JBAHYK010000154">
    <property type="protein sequence ID" value="KAL0577447.1"/>
    <property type="molecule type" value="Genomic_DNA"/>
</dbReference>
<dbReference type="Pfam" id="PF24016">
    <property type="entry name" value="DUF7330"/>
    <property type="match status" value="1"/>
</dbReference>
<reference evidence="3 4" key="1">
    <citation type="submission" date="2024-02" db="EMBL/GenBank/DDBJ databases">
        <title>A draft genome for the cacao thread blight pathogen Marasmius crinis-equi.</title>
        <authorList>
            <person name="Cohen S.P."/>
            <person name="Baruah I.K."/>
            <person name="Amoako-Attah I."/>
            <person name="Bukari Y."/>
            <person name="Meinhardt L.W."/>
            <person name="Bailey B.A."/>
        </authorList>
    </citation>
    <scope>NUCLEOTIDE SEQUENCE [LARGE SCALE GENOMIC DNA]</scope>
    <source>
        <strain evidence="3 4">GH-76</strain>
    </source>
</reference>
<dbReference type="Proteomes" id="UP001465976">
    <property type="component" value="Unassembled WGS sequence"/>
</dbReference>
<sequence length="236" mass="26361">MTNQLSTSPPPYISSLDSSKTSPRKAPCNYTRVVRELGPIEETFVVDYSIRVNEEFLPSLTDEQRKAEGGKNNLYLKAKYGDVNVDIHIEKDSPTAPSKKPVEARFPDRVKLRAESDKGDVLMRLHAPSRENRRPLHLSINARWGSIFVLLPRSITGTVNVTANKQPVVVTGGLSEITNIISEDGRVRKFVIGELKGPWKQVEKDEIVLSASGRVYLQYVDEKFEKPEVEGGCIVA</sequence>
<accession>A0ABR3FPX2</accession>
<keyword evidence="4" id="KW-1185">Reference proteome</keyword>
<name>A0ABR3FPX2_9AGAR</name>
<feature type="region of interest" description="Disordered" evidence="1">
    <location>
        <begin position="1"/>
        <end position="26"/>
    </location>
</feature>
<comment type="caution">
    <text evidence="3">The sequence shown here is derived from an EMBL/GenBank/DDBJ whole genome shotgun (WGS) entry which is preliminary data.</text>
</comment>
<evidence type="ECO:0000256" key="1">
    <source>
        <dbReference type="SAM" id="MobiDB-lite"/>
    </source>
</evidence>
<gene>
    <name evidence="3" type="ORF">V5O48_004516</name>
</gene>
<dbReference type="InterPro" id="IPR055754">
    <property type="entry name" value="DUF7330"/>
</dbReference>
<proteinExistence type="predicted"/>
<evidence type="ECO:0000313" key="4">
    <source>
        <dbReference type="Proteomes" id="UP001465976"/>
    </source>
</evidence>
<evidence type="ECO:0000313" key="3">
    <source>
        <dbReference type="EMBL" id="KAL0577447.1"/>
    </source>
</evidence>
<feature type="domain" description="DUF7330" evidence="2">
    <location>
        <begin position="29"/>
        <end position="222"/>
    </location>
</feature>
<evidence type="ECO:0000259" key="2">
    <source>
        <dbReference type="Pfam" id="PF24016"/>
    </source>
</evidence>
<protein>
    <recommendedName>
        <fullName evidence="2">DUF7330 domain-containing protein</fullName>
    </recommendedName>
</protein>
<organism evidence="3 4">
    <name type="scientific">Marasmius crinis-equi</name>
    <dbReference type="NCBI Taxonomy" id="585013"/>
    <lineage>
        <taxon>Eukaryota</taxon>
        <taxon>Fungi</taxon>
        <taxon>Dikarya</taxon>
        <taxon>Basidiomycota</taxon>
        <taxon>Agaricomycotina</taxon>
        <taxon>Agaricomycetes</taxon>
        <taxon>Agaricomycetidae</taxon>
        <taxon>Agaricales</taxon>
        <taxon>Marasmiineae</taxon>
        <taxon>Marasmiaceae</taxon>
        <taxon>Marasmius</taxon>
    </lineage>
</organism>